<comment type="catalytic activity">
    <reaction evidence="14">
        <text>(R)-carnitine + acetyl-CoA = O-acetyl-(R)-carnitine + CoA</text>
        <dbReference type="Rhea" id="RHEA:21136"/>
        <dbReference type="ChEBI" id="CHEBI:16347"/>
        <dbReference type="ChEBI" id="CHEBI:57287"/>
        <dbReference type="ChEBI" id="CHEBI:57288"/>
        <dbReference type="ChEBI" id="CHEBI:57589"/>
        <dbReference type="EC" id="2.3.1.7"/>
    </reaction>
</comment>
<dbReference type="InterPro" id="IPR000542">
    <property type="entry name" value="Carn_acyl_trans"/>
</dbReference>
<sequence>MLSRLKTARTITMARRSLSSAPPSPSPPAAPVDPAAPPMLRFQAGLPTLPVPSLSNTLSKYVETLEPITSPSDMDKALSRVSEFRSSAIAQTLQERLIARASKCDNWLSEWWNEAAYMGYRDPVVVFVSYFFVHVDDPVRTNPTERAAAIIKATLAFRAMVESQTLEPERAKTPLCMASYKWMFHASRYPAIPSDTAHKFDYKLGGKEYNHFIVMRDNRFFIVPLADAQGNELSAASIQAHLDAIVKHVASSPSQASEVPIGAFTSDNRDNWAHNREKLIAASPENEKNLVKLESSLLTLCLDSSAPTTREDISWQTWVGNGRNRWFDKHQFIVYENGRSGFLGEHSCMDGTPTLRLNEFVLASLARNKIDLGPSTPSIPSTEIKVEELVFNVNKDIKTSVKEAEARFDKLVGDHEMAVLHNDSYGKSLIKSHKVSPDAWAQLVKQLAFFKLTGRASAVTYESCQTRKFKLGRTEVIRSASREAKNWVKSMDELVSSVRRAALFRKAAARHLQYAAWAADGEGVDRHLFGLRKSLLPDEPVPSIFTDPAFAHSSHWELSTSQLSSPYIDGWGYGEVVPDGYGLSYAIGDDYIRWTITCLKGNKKGSAEELKRCLAEAANDVKMMMEEEAREKSSKL</sequence>
<dbReference type="OrthoDB" id="240216at2759"/>
<comment type="subcellular location">
    <subcellularLocation>
        <location evidence="2">Mitochondrion inner membrane</location>
        <topology evidence="2">Peripheral membrane protein</topology>
        <orientation evidence="2">Matrix side</orientation>
    </subcellularLocation>
    <subcellularLocation>
        <location evidence="1">Peroxisome</location>
    </subcellularLocation>
</comment>
<evidence type="ECO:0000256" key="7">
    <source>
        <dbReference type="ARBA" id="ARBA00022832"/>
    </source>
</evidence>
<feature type="compositionally biased region" description="Pro residues" evidence="19">
    <location>
        <begin position="22"/>
        <end position="37"/>
    </location>
</feature>
<reference evidence="21" key="1">
    <citation type="submission" date="2019-07" db="EMBL/GenBank/DDBJ databases">
        <authorList>
            <person name="Palmer J.M."/>
        </authorList>
    </citation>
    <scope>NUCLEOTIDE SEQUENCE</scope>
    <source>
        <strain evidence="21">PC9</strain>
    </source>
</reference>
<keyword evidence="13" id="KW-0012">Acyltransferase</keyword>
<evidence type="ECO:0000256" key="10">
    <source>
        <dbReference type="ARBA" id="ARBA00023128"/>
    </source>
</evidence>
<protein>
    <recommendedName>
        <fullName evidence="17">Carnitine O-acetyltransferase, mitochondrial</fullName>
        <ecNumber evidence="16">2.3.1.7</ecNumber>
    </recommendedName>
</protein>
<evidence type="ECO:0000256" key="6">
    <source>
        <dbReference type="ARBA" id="ARBA00022792"/>
    </source>
</evidence>
<keyword evidence="6" id="KW-0999">Mitochondrion inner membrane</keyword>
<evidence type="ECO:0000256" key="2">
    <source>
        <dbReference type="ARBA" id="ARBA00004443"/>
    </source>
</evidence>
<keyword evidence="12" id="KW-0576">Peroxisome</keyword>
<evidence type="ECO:0000256" key="14">
    <source>
        <dbReference type="ARBA" id="ARBA00052702"/>
    </source>
</evidence>
<keyword evidence="9" id="KW-0443">Lipid metabolism</keyword>
<evidence type="ECO:0000256" key="15">
    <source>
        <dbReference type="ARBA" id="ARBA00053195"/>
    </source>
</evidence>
<evidence type="ECO:0000256" key="8">
    <source>
        <dbReference type="ARBA" id="ARBA00022946"/>
    </source>
</evidence>
<organism evidence="21 22">
    <name type="scientific">Pleurotus ostreatus</name>
    <name type="common">Oyster mushroom</name>
    <name type="synonym">White-rot fungus</name>
    <dbReference type="NCBI Taxonomy" id="5322"/>
    <lineage>
        <taxon>Eukaryota</taxon>
        <taxon>Fungi</taxon>
        <taxon>Dikarya</taxon>
        <taxon>Basidiomycota</taxon>
        <taxon>Agaricomycotina</taxon>
        <taxon>Agaricomycetes</taxon>
        <taxon>Agaricomycetidae</taxon>
        <taxon>Agaricales</taxon>
        <taxon>Pleurotineae</taxon>
        <taxon>Pleurotaceae</taxon>
        <taxon>Pleurotus</taxon>
    </lineage>
</organism>
<dbReference type="FunFam" id="3.30.559.70:FF:000007">
    <property type="entry name" value="Carnitine O-acetyltransferase, mitochondrial"/>
    <property type="match status" value="1"/>
</dbReference>
<evidence type="ECO:0000256" key="9">
    <source>
        <dbReference type="ARBA" id="ARBA00023098"/>
    </source>
</evidence>
<keyword evidence="11" id="KW-0472">Membrane</keyword>
<name>A0A8H6ZJU9_PLEOS</name>
<evidence type="ECO:0000256" key="12">
    <source>
        <dbReference type="ARBA" id="ARBA00023140"/>
    </source>
</evidence>
<accession>A0A8H6ZJU9</accession>
<keyword evidence="5 21" id="KW-0808">Transferase</keyword>
<dbReference type="PANTHER" id="PTHR22589">
    <property type="entry name" value="CARNITINE O-ACYLTRANSFERASE"/>
    <property type="match status" value="1"/>
</dbReference>
<keyword evidence="7" id="KW-0276">Fatty acid metabolism</keyword>
<evidence type="ECO:0000256" key="11">
    <source>
        <dbReference type="ARBA" id="ARBA00023136"/>
    </source>
</evidence>
<comment type="caution">
    <text evidence="21">The sequence shown here is derived from an EMBL/GenBank/DDBJ whole genome shotgun (WGS) entry which is preliminary data.</text>
</comment>
<evidence type="ECO:0000313" key="21">
    <source>
        <dbReference type="EMBL" id="KAF7416136.1"/>
    </source>
</evidence>
<dbReference type="AlphaFoldDB" id="A0A8H6ZJU9"/>
<evidence type="ECO:0000256" key="17">
    <source>
        <dbReference type="ARBA" id="ARBA00073438"/>
    </source>
</evidence>
<dbReference type="Proteomes" id="UP000623687">
    <property type="component" value="Unassembled WGS sequence"/>
</dbReference>
<dbReference type="InterPro" id="IPR042231">
    <property type="entry name" value="Cho/carn_acyl_trans_2"/>
</dbReference>
<dbReference type="EC" id="2.3.1.7" evidence="16"/>
<dbReference type="RefSeq" id="XP_036625683.1">
    <property type="nucleotide sequence ID" value="XM_036772037.1"/>
</dbReference>
<proteinExistence type="inferred from homology"/>
<dbReference type="Pfam" id="PF00755">
    <property type="entry name" value="Carn_acyltransf"/>
    <property type="match status" value="1"/>
</dbReference>
<feature type="domain" description="Choline/carnitine acyltransferase" evidence="20">
    <location>
        <begin position="49"/>
        <end position="615"/>
    </location>
</feature>
<dbReference type="PROSITE" id="PS00439">
    <property type="entry name" value="ACYLTRANSF_C_1"/>
    <property type="match status" value="1"/>
</dbReference>
<evidence type="ECO:0000256" key="4">
    <source>
        <dbReference type="ARBA" id="ARBA00022448"/>
    </source>
</evidence>
<keyword evidence="22" id="KW-1185">Reference proteome</keyword>
<dbReference type="Gene3D" id="3.30.559.10">
    <property type="entry name" value="Chloramphenicol acetyltransferase-like domain"/>
    <property type="match status" value="1"/>
</dbReference>
<evidence type="ECO:0000256" key="18">
    <source>
        <dbReference type="PIRSR" id="PIRSR600542-1"/>
    </source>
</evidence>
<dbReference type="PANTHER" id="PTHR22589:SF103">
    <property type="entry name" value="CARNITINE O-ACETYL-TRANSFERASE, ISOFORM A-RELATED"/>
    <property type="match status" value="1"/>
</dbReference>
<dbReference type="SUPFAM" id="SSF52777">
    <property type="entry name" value="CoA-dependent acyltransferases"/>
    <property type="match status" value="2"/>
</dbReference>
<dbReference type="EMBL" id="JACETU010000011">
    <property type="protein sequence ID" value="KAF7416136.1"/>
    <property type="molecule type" value="Genomic_DNA"/>
</dbReference>
<dbReference type="GeneID" id="59372238"/>
<evidence type="ECO:0000256" key="13">
    <source>
        <dbReference type="ARBA" id="ARBA00023315"/>
    </source>
</evidence>
<evidence type="ECO:0000313" key="22">
    <source>
        <dbReference type="Proteomes" id="UP000623687"/>
    </source>
</evidence>
<comment type="function">
    <text evidence="15">Carnitine acetylase is specific for short chain fatty acids. Carnitine acetylase seems to affect the flux through the pyruvate dehydrogenase complex. It may be involved as well in the transport of acetyl-CoA into mitochondria.</text>
</comment>
<dbReference type="GO" id="GO:0005777">
    <property type="term" value="C:peroxisome"/>
    <property type="evidence" value="ECO:0007669"/>
    <property type="project" value="UniProtKB-SubCell"/>
</dbReference>
<evidence type="ECO:0000259" key="20">
    <source>
        <dbReference type="Pfam" id="PF00755"/>
    </source>
</evidence>
<dbReference type="GO" id="GO:0009437">
    <property type="term" value="P:carnitine metabolic process"/>
    <property type="evidence" value="ECO:0007669"/>
    <property type="project" value="TreeGrafter"/>
</dbReference>
<comment type="similarity">
    <text evidence="3">Belongs to the carnitine/choline acetyltransferase family.</text>
</comment>
<keyword evidence="4" id="KW-0813">Transport</keyword>
<keyword evidence="10" id="KW-0496">Mitochondrion</keyword>
<dbReference type="VEuPathDB" id="FungiDB:PC9H_002397"/>
<feature type="region of interest" description="Disordered" evidence="19">
    <location>
        <begin position="14"/>
        <end position="37"/>
    </location>
</feature>
<dbReference type="Gene3D" id="3.30.559.70">
    <property type="entry name" value="Choline/Carnitine o-acyltransferase, domain 2"/>
    <property type="match status" value="1"/>
</dbReference>
<dbReference type="GO" id="GO:0004092">
    <property type="term" value="F:carnitine O-acetyltransferase activity"/>
    <property type="evidence" value="ECO:0007669"/>
    <property type="project" value="UniProtKB-EC"/>
</dbReference>
<feature type="active site" description="Proton acceptor" evidence="18">
    <location>
        <position position="346"/>
    </location>
</feature>
<evidence type="ECO:0000256" key="16">
    <source>
        <dbReference type="ARBA" id="ARBA00066910"/>
    </source>
</evidence>
<dbReference type="GO" id="GO:0006631">
    <property type="term" value="P:fatty acid metabolic process"/>
    <property type="evidence" value="ECO:0007669"/>
    <property type="project" value="UniProtKB-KW"/>
</dbReference>
<dbReference type="InterPro" id="IPR039551">
    <property type="entry name" value="Cho/carn_acyl_trans"/>
</dbReference>
<evidence type="ECO:0000256" key="1">
    <source>
        <dbReference type="ARBA" id="ARBA00004275"/>
    </source>
</evidence>
<dbReference type="InterPro" id="IPR023213">
    <property type="entry name" value="CAT-like_dom_sf"/>
</dbReference>
<evidence type="ECO:0000256" key="19">
    <source>
        <dbReference type="SAM" id="MobiDB-lite"/>
    </source>
</evidence>
<evidence type="ECO:0000256" key="3">
    <source>
        <dbReference type="ARBA" id="ARBA00005232"/>
    </source>
</evidence>
<gene>
    <name evidence="21" type="primary">CAT2_1</name>
    <name evidence="21" type="ORF">PC9H_002397</name>
</gene>
<evidence type="ECO:0000256" key="5">
    <source>
        <dbReference type="ARBA" id="ARBA00022679"/>
    </source>
</evidence>
<dbReference type="GO" id="GO:0005743">
    <property type="term" value="C:mitochondrial inner membrane"/>
    <property type="evidence" value="ECO:0007669"/>
    <property type="project" value="UniProtKB-SubCell"/>
</dbReference>
<keyword evidence="8" id="KW-0809">Transit peptide</keyword>